<dbReference type="InterPro" id="IPR016464">
    <property type="entry name" value="NADH_Ub_cplx-1_asu_su-2"/>
</dbReference>
<comment type="function">
    <text evidence="1">Accessory subunit of the mitochondrial membrane respiratory chain NADH dehydrogenase (Complex I), that is believed not to be involved in catalysis. Complex I functions in the transfer of electrons from NADH to the respiratory chain. The immediate electron acceptor for the enzyme is believed to be ubiquinone.</text>
</comment>
<keyword evidence="4" id="KW-0813">Transport</keyword>
<keyword evidence="6" id="KW-0999">Mitochondrion inner membrane</keyword>
<evidence type="ECO:0000256" key="7">
    <source>
        <dbReference type="ARBA" id="ARBA00022982"/>
    </source>
</evidence>
<dbReference type="Pfam" id="PF05047">
    <property type="entry name" value="L51_S25_CI-B8"/>
    <property type="match status" value="1"/>
</dbReference>
<dbReference type="EMBL" id="KV448138">
    <property type="protein sequence ID" value="OAX43435.1"/>
    <property type="molecule type" value="Genomic_DNA"/>
</dbReference>
<evidence type="ECO:0000256" key="9">
    <source>
        <dbReference type="ARBA" id="ARBA00023136"/>
    </source>
</evidence>
<keyword evidence="9" id="KW-0472">Membrane</keyword>
<feature type="domain" description="Ribosomal protein/NADH dehydrogenase" evidence="10">
    <location>
        <begin position="21"/>
        <end position="94"/>
    </location>
</feature>
<evidence type="ECO:0000256" key="8">
    <source>
        <dbReference type="ARBA" id="ARBA00023128"/>
    </source>
</evidence>
<evidence type="ECO:0000313" key="12">
    <source>
        <dbReference type="Proteomes" id="UP000092154"/>
    </source>
</evidence>
<sequence length="94" mass="10338">MSTFSKALSPALREIRIFCCQTGQASAGTRQFILSTYPVIKKHNPDLPVMIREANGTPARMFARFERGVEKHVELENLSSSDVAASVARILSVS</sequence>
<dbReference type="SMART" id="SM00916">
    <property type="entry name" value="L51_S25_CI-B8"/>
    <property type="match status" value="1"/>
</dbReference>
<protein>
    <submittedName>
        <fullName evidence="11">NDUFA2, NADH ubiquinone oxidoreductase 10.5kD subunit</fullName>
    </submittedName>
</protein>
<evidence type="ECO:0000256" key="4">
    <source>
        <dbReference type="ARBA" id="ARBA00022448"/>
    </source>
</evidence>
<dbReference type="Gene3D" id="3.40.30.10">
    <property type="entry name" value="Glutaredoxin"/>
    <property type="match status" value="1"/>
</dbReference>
<evidence type="ECO:0000256" key="5">
    <source>
        <dbReference type="ARBA" id="ARBA00022660"/>
    </source>
</evidence>
<reference evidence="11 12" key="1">
    <citation type="submission" date="2016-06" db="EMBL/GenBank/DDBJ databases">
        <title>Comparative genomics of the ectomycorrhizal sister species Rhizopogon vinicolor and Rhizopogon vesiculosus (Basidiomycota: Boletales) reveals a divergence of the mating type B locus.</title>
        <authorList>
            <consortium name="DOE Joint Genome Institute"/>
            <person name="Mujic A.B."/>
            <person name="Kuo A."/>
            <person name="Tritt A."/>
            <person name="Lipzen A."/>
            <person name="Chen C."/>
            <person name="Johnson J."/>
            <person name="Sharma A."/>
            <person name="Barry K."/>
            <person name="Grigoriev I.V."/>
            <person name="Spatafora J.W."/>
        </authorList>
    </citation>
    <scope>NUCLEOTIDE SEQUENCE [LARGE SCALE GENOMIC DNA]</scope>
    <source>
        <strain evidence="11 12">AM-OR11-026</strain>
    </source>
</reference>
<keyword evidence="7" id="KW-0249">Electron transport</keyword>
<keyword evidence="5" id="KW-0679">Respiratory chain</keyword>
<evidence type="ECO:0000256" key="3">
    <source>
        <dbReference type="ARBA" id="ARBA00008939"/>
    </source>
</evidence>
<accession>A0A1B7NEZ3</accession>
<dbReference type="PANTHER" id="PTHR12878:SF0">
    <property type="entry name" value="NADH DEHYDROGENASE [UBIQUINONE] 1 ALPHA SUBCOMPLEX SUBUNIT 2"/>
    <property type="match status" value="1"/>
</dbReference>
<keyword evidence="11" id="KW-0830">Ubiquinone</keyword>
<dbReference type="Proteomes" id="UP000092154">
    <property type="component" value="Unassembled WGS sequence"/>
</dbReference>
<proteinExistence type="inferred from homology"/>
<dbReference type="InterPro" id="IPR007741">
    <property type="entry name" value="Ribosomal_mL43/mS25/NADH_DH"/>
</dbReference>
<dbReference type="AlphaFoldDB" id="A0A1B7NEZ3"/>
<evidence type="ECO:0000256" key="6">
    <source>
        <dbReference type="ARBA" id="ARBA00022792"/>
    </source>
</evidence>
<dbReference type="STRING" id="1314800.A0A1B7NEZ3"/>
<dbReference type="InterPro" id="IPR036249">
    <property type="entry name" value="Thioredoxin-like_sf"/>
</dbReference>
<evidence type="ECO:0000256" key="2">
    <source>
        <dbReference type="ARBA" id="ARBA00004443"/>
    </source>
</evidence>
<comment type="subcellular location">
    <subcellularLocation>
        <location evidence="2">Mitochondrion inner membrane</location>
        <topology evidence="2">Peripheral membrane protein</topology>
        <orientation evidence="2">Matrix side</orientation>
    </subcellularLocation>
</comment>
<dbReference type="GO" id="GO:0005743">
    <property type="term" value="C:mitochondrial inner membrane"/>
    <property type="evidence" value="ECO:0007669"/>
    <property type="project" value="UniProtKB-SubCell"/>
</dbReference>
<dbReference type="InParanoid" id="A0A1B7NEZ3"/>
<dbReference type="OrthoDB" id="10250268at2759"/>
<name>A0A1B7NEZ3_9AGAM</name>
<gene>
    <name evidence="11" type="ORF">K503DRAFT_731620</name>
</gene>
<comment type="similarity">
    <text evidence="3">Belongs to the complex I NDUFA2 subunit family.</text>
</comment>
<evidence type="ECO:0000256" key="1">
    <source>
        <dbReference type="ARBA" id="ARBA00003195"/>
    </source>
</evidence>
<dbReference type="SUPFAM" id="SSF52833">
    <property type="entry name" value="Thioredoxin-like"/>
    <property type="match status" value="1"/>
</dbReference>
<dbReference type="PANTHER" id="PTHR12878">
    <property type="entry name" value="NADH-UBIQUINONE OXIDOREDUCTASE B8 SUBUNIT"/>
    <property type="match status" value="1"/>
</dbReference>
<evidence type="ECO:0000313" key="11">
    <source>
        <dbReference type="EMBL" id="OAX43435.1"/>
    </source>
</evidence>
<evidence type="ECO:0000259" key="10">
    <source>
        <dbReference type="SMART" id="SM00916"/>
    </source>
</evidence>
<keyword evidence="8" id="KW-0496">Mitochondrion</keyword>
<organism evidence="11 12">
    <name type="scientific">Rhizopogon vinicolor AM-OR11-026</name>
    <dbReference type="NCBI Taxonomy" id="1314800"/>
    <lineage>
        <taxon>Eukaryota</taxon>
        <taxon>Fungi</taxon>
        <taxon>Dikarya</taxon>
        <taxon>Basidiomycota</taxon>
        <taxon>Agaricomycotina</taxon>
        <taxon>Agaricomycetes</taxon>
        <taxon>Agaricomycetidae</taxon>
        <taxon>Boletales</taxon>
        <taxon>Suillineae</taxon>
        <taxon>Rhizopogonaceae</taxon>
        <taxon>Rhizopogon</taxon>
    </lineage>
</organism>
<dbReference type="PIRSF" id="PIRSF005822">
    <property type="entry name" value="NDUA2"/>
    <property type="match status" value="1"/>
</dbReference>
<keyword evidence="12" id="KW-1185">Reference proteome</keyword>